<dbReference type="AlphaFoldDB" id="A0A2N9WVQ3"/>
<dbReference type="RefSeq" id="WP_100113198.1">
    <property type="nucleotide sequence ID" value="NZ_MDVB01000018.1"/>
</dbReference>
<evidence type="ECO:0000256" key="2">
    <source>
        <dbReference type="ARBA" id="ARBA00004749"/>
    </source>
</evidence>
<dbReference type="InterPro" id="IPR010971">
    <property type="entry name" value="UbiH/COQ6"/>
</dbReference>
<gene>
    <name evidence="9" type="ORF">BGI32_02610</name>
</gene>
<sequence>MTANNVSPCSGKETDVIIVGAGPAGLSLARALAPSGLSITVVEKQELATLAQPPFDGREIALTHYSKELMQQLDMWDKVPADEIYPLRDAKVINGYSNYQLHFEQPTMARGKPASSLGFLISNHHIRRAAYEAVQPFNNVCFMAGHSIINVKNEAANRIEATLDNGQILSGKLLVAADSRFSNTRRQLGISAQIHDFGRTVIVFRMRHTLSNQHTALECFHYGRTLALLPLEENLTNCVITINNEHAGAILAMSPAQLAADITRQLKGKLGDMHLVSTIHHYPLVGVHANAFYAQRSALIGDVAVGMHPVTAHGFNLGLSGVSILAKLVNEAVRKGKDIGSQSLLAQYQRQHMPHTRVLYHGTNAMVSLFTNDSPPARLMRSLVLRISNNLPPVKKLISKQLTG</sequence>
<name>A0A2N9WVQ3_9NEIS</name>
<keyword evidence="5" id="KW-0274">FAD</keyword>
<evidence type="ECO:0000256" key="5">
    <source>
        <dbReference type="ARBA" id="ARBA00022827"/>
    </source>
</evidence>
<protein>
    <submittedName>
        <fullName evidence="9">Ubiquinone biosynthesis protein UbiH</fullName>
    </submittedName>
</protein>
<dbReference type="InterPro" id="IPR002938">
    <property type="entry name" value="FAD-bd"/>
</dbReference>
<dbReference type="Proteomes" id="UP000231293">
    <property type="component" value="Unassembled WGS sequence"/>
</dbReference>
<comment type="caution">
    <text evidence="9">The sequence shown here is derived from an EMBL/GenBank/DDBJ whole genome shotgun (WGS) entry which is preliminary data.</text>
</comment>
<keyword evidence="4" id="KW-0285">Flavoprotein</keyword>
<reference evidence="9 10" key="1">
    <citation type="journal article" date="2017" name="MBio">
        <title>Type VI secretion-mediated competition in the bee gut microbiome.</title>
        <authorList>
            <person name="Steele M.I."/>
            <person name="Kwong W.K."/>
            <person name="Powell J.E."/>
            <person name="Whiteley M."/>
            <person name="Moran N.A."/>
        </authorList>
    </citation>
    <scope>NUCLEOTIDE SEQUENCE [LARGE SCALE GENOMIC DNA]</scope>
    <source>
        <strain evidence="9 10">App2-2</strain>
    </source>
</reference>
<dbReference type="GO" id="GO:0071949">
    <property type="term" value="F:FAD binding"/>
    <property type="evidence" value="ECO:0007669"/>
    <property type="project" value="InterPro"/>
</dbReference>
<keyword evidence="6" id="KW-0560">Oxidoreductase</keyword>
<proteinExistence type="inferred from homology"/>
<comment type="cofactor">
    <cofactor evidence="1">
        <name>FAD</name>
        <dbReference type="ChEBI" id="CHEBI:57692"/>
    </cofactor>
</comment>
<evidence type="ECO:0000256" key="6">
    <source>
        <dbReference type="ARBA" id="ARBA00023002"/>
    </source>
</evidence>
<organism evidence="9 10">
    <name type="scientific">Snodgrassella alvi</name>
    <dbReference type="NCBI Taxonomy" id="1196083"/>
    <lineage>
        <taxon>Bacteria</taxon>
        <taxon>Pseudomonadati</taxon>
        <taxon>Pseudomonadota</taxon>
        <taxon>Betaproteobacteria</taxon>
        <taxon>Neisseriales</taxon>
        <taxon>Neisseriaceae</taxon>
        <taxon>Snodgrassella</taxon>
    </lineage>
</organism>
<comment type="pathway">
    <text evidence="2">Cofactor biosynthesis; ubiquinone biosynthesis.</text>
</comment>
<evidence type="ECO:0000313" key="9">
    <source>
        <dbReference type="EMBL" id="PIT17449.1"/>
    </source>
</evidence>
<dbReference type="NCBIfam" id="NF006593">
    <property type="entry name" value="PRK09126.1"/>
    <property type="match status" value="1"/>
</dbReference>
<dbReference type="GO" id="GO:0004497">
    <property type="term" value="F:monooxygenase activity"/>
    <property type="evidence" value="ECO:0007669"/>
    <property type="project" value="UniProtKB-KW"/>
</dbReference>
<evidence type="ECO:0000259" key="8">
    <source>
        <dbReference type="Pfam" id="PF01494"/>
    </source>
</evidence>
<dbReference type="Pfam" id="PF01494">
    <property type="entry name" value="FAD_binding_3"/>
    <property type="match status" value="1"/>
</dbReference>
<dbReference type="Gene3D" id="3.50.50.60">
    <property type="entry name" value="FAD/NAD(P)-binding domain"/>
    <property type="match status" value="2"/>
</dbReference>
<evidence type="ECO:0000256" key="4">
    <source>
        <dbReference type="ARBA" id="ARBA00022630"/>
    </source>
</evidence>
<accession>A0A2N9WVQ3</accession>
<dbReference type="InterPro" id="IPR051205">
    <property type="entry name" value="UbiH/COQ6_monooxygenase"/>
</dbReference>
<dbReference type="GO" id="GO:0006744">
    <property type="term" value="P:ubiquinone biosynthetic process"/>
    <property type="evidence" value="ECO:0007669"/>
    <property type="project" value="UniProtKB-UniPathway"/>
</dbReference>
<dbReference type="GO" id="GO:0016705">
    <property type="term" value="F:oxidoreductase activity, acting on paired donors, with incorporation or reduction of molecular oxygen"/>
    <property type="evidence" value="ECO:0007669"/>
    <property type="project" value="InterPro"/>
</dbReference>
<evidence type="ECO:0000256" key="1">
    <source>
        <dbReference type="ARBA" id="ARBA00001974"/>
    </source>
</evidence>
<dbReference type="InterPro" id="IPR036188">
    <property type="entry name" value="FAD/NAD-bd_sf"/>
</dbReference>
<feature type="domain" description="FAD-binding" evidence="8">
    <location>
        <begin position="13"/>
        <end position="356"/>
    </location>
</feature>
<comment type="similarity">
    <text evidence="3">Belongs to the UbiH/COQ6 family.</text>
</comment>
<dbReference type="NCBIfam" id="TIGR01988">
    <property type="entry name" value="Ubi-OHases"/>
    <property type="match status" value="1"/>
</dbReference>
<dbReference type="SUPFAM" id="SSF51905">
    <property type="entry name" value="FAD/NAD(P)-binding domain"/>
    <property type="match status" value="1"/>
</dbReference>
<dbReference type="PRINTS" id="PR00420">
    <property type="entry name" value="RNGMNOXGNASE"/>
</dbReference>
<dbReference type="UniPathway" id="UPA00232"/>
<keyword evidence="9" id="KW-0830">Ubiquinone</keyword>
<dbReference type="PANTHER" id="PTHR43876">
    <property type="entry name" value="UBIQUINONE BIOSYNTHESIS MONOOXYGENASE COQ6, MITOCHONDRIAL"/>
    <property type="match status" value="1"/>
</dbReference>
<keyword evidence="7" id="KW-0503">Monooxygenase</keyword>
<evidence type="ECO:0000313" key="10">
    <source>
        <dbReference type="Proteomes" id="UP000231293"/>
    </source>
</evidence>
<evidence type="ECO:0000256" key="7">
    <source>
        <dbReference type="ARBA" id="ARBA00023033"/>
    </source>
</evidence>
<dbReference type="EMBL" id="MDVB01000018">
    <property type="protein sequence ID" value="PIT17449.1"/>
    <property type="molecule type" value="Genomic_DNA"/>
</dbReference>
<dbReference type="PANTHER" id="PTHR43876:SF25">
    <property type="entry name" value="MONOOXYGENASE NMA2164"/>
    <property type="match status" value="1"/>
</dbReference>
<evidence type="ECO:0000256" key="3">
    <source>
        <dbReference type="ARBA" id="ARBA00005349"/>
    </source>
</evidence>